<evidence type="ECO:0000313" key="3">
    <source>
        <dbReference type="Proteomes" id="UP001159641"/>
    </source>
</evidence>
<comment type="caution">
    <text evidence="2">The sequence shown here is derived from an EMBL/GenBank/DDBJ whole genome shotgun (WGS) entry which is preliminary data.</text>
</comment>
<organism evidence="2 3">
    <name type="scientific">Eschrichtius robustus</name>
    <name type="common">California gray whale</name>
    <name type="synonym">Eschrichtius gibbosus</name>
    <dbReference type="NCBI Taxonomy" id="9764"/>
    <lineage>
        <taxon>Eukaryota</taxon>
        <taxon>Metazoa</taxon>
        <taxon>Chordata</taxon>
        <taxon>Craniata</taxon>
        <taxon>Vertebrata</taxon>
        <taxon>Euteleostomi</taxon>
        <taxon>Mammalia</taxon>
        <taxon>Eutheria</taxon>
        <taxon>Laurasiatheria</taxon>
        <taxon>Artiodactyla</taxon>
        <taxon>Whippomorpha</taxon>
        <taxon>Cetacea</taxon>
        <taxon>Mysticeti</taxon>
        <taxon>Eschrichtiidae</taxon>
        <taxon>Eschrichtius</taxon>
    </lineage>
</organism>
<proteinExistence type="predicted"/>
<feature type="region of interest" description="Disordered" evidence="1">
    <location>
        <begin position="129"/>
        <end position="290"/>
    </location>
</feature>
<gene>
    <name evidence="2" type="ORF">J1605_010204</name>
</gene>
<feature type="region of interest" description="Disordered" evidence="1">
    <location>
        <begin position="1"/>
        <end position="117"/>
    </location>
</feature>
<feature type="compositionally biased region" description="Pro residues" evidence="1">
    <location>
        <begin position="200"/>
        <end position="211"/>
    </location>
</feature>
<name>A0AB34GUA6_ESCRO</name>
<evidence type="ECO:0000256" key="1">
    <source>
        <dbReference type="SAM" id="MobiDB-lite"/>
    </source>
</evidence>
<sequence>MGRTRYREESQFNGTSPSAGRLVQRPNSIAWNSVTQAGHQQFNRPYSRGQESTPERHGAHSTRHFWDTDLPTPPSGVRPPPQSTTPRAPRCSPSHPSPAGYAKRMRGGLPPPLSTPGSVVSLWVPVGLQSPTSRRNLEKSEHSRHPGPYPHLHTCPVTSRSRSDPTRWASVRAGPRGELRPGLPFSGLCWRRRGPLPASHRPPPRPLPAPLSPAGRGPVPEERRRPPQQPQEGRRRWAPQEMPLPGCSGVGQCERRRGSKQGAAAAAAATEGPRAGGGGGGGLEGHRRRR</sequence>
<dbReference type="EMBL" id="JAIQCJ010002113">
    <property type="protein sequence ID" value="KAJ8782225.1"/>
    <property type="molecule type" value="Genomic_DNA"/>
</dbReference>
<feature type="compositionally biased region" description="Basic and acidic residues" evidence="1">
    <location>
        <begin position="135"/>
        <end position="144"/>
    </location>
</feature>
<feature type="compositionally biased region" description="Pro residues" evidence="1">
    <location>
        <begin position="71"/>
        <end position="83"/>
    </location>
</feature>
<feature type="compositionally biased region" description="Gly residues" evidence="1">
    <location>
        <begin position="274"/>
        <end position="283"/>
    </location>
</feature>
<feature type="compositionally biased region" description="Basic and acidic residues" evidence="1">
    <location>
        <begin position="1"/>
        <end position="10"/>
    </location>
</feature>
<accession>A0AB34GUA6</accession>
<evidence type="ECO:0000313" key="2">
    <source>
        <dbReference type="EMBL" id="KAJ8782225.1"/>
    </source>
</evidence>
<protein>
    <submittedName>
        <fullName evidence="2">Uncharacterized protein</fullName>
    </submittedName>
</protein>
<keyword evidence="3" id="KW-1185">Reference proteome</keyword>
<feature type="compositionally biased region" description="Polar residues" evidence="1">
    <location>
        <begin position="25"/>
        <end position="52"/>
    </location>
</feature>
<feature type="compositionally biased region" description="Low complexity" evidence="1">
    <location>
        <begin position="260"/>
        <end position="273"/>
    </location>
</feature>
<reference evidence="2 3" key="1">
    <citation type="submission" date="2022-11" db="EMBL/GenBank/DDBJ databases">
        <title>Whole genome sequence of Eschrichtius robustus ER-17-0199.</title>
        <authorList>
            <person name="Bruniche-Olsen A."/>
            <person name="Black A.N."/>
            <person name="Fields C.J."/>
            <person name="Walden K."/>
            <person name="Dewoody J.A."/>
        </authorList>
    </citation>
    <scope>NUCLEOTIDE SEQUENCE [LARGE SCALE GENOMIC DNA]</scope>
    <source>
        <strain evidence="2">ER-17-0199</strain>
        <tissue evidence="2">Blubber</tissue>
    </source>
</reference>
<dbReference type="Proteomes" id="UP001159641">
    <property type="component" value="Unassembled WGS sequence"/>
</dbReference>
<dbReference type="AlphaFoldDB" id="A0AB34GUA6"/>